<evidence type="ECO:0000256" key="6">
    <source>
        <dbReference type="ARBA" id="ARBA00022448"/>
    </source>
</evidence>
<evidence type="ECO:0000256" key="13">
    <source>
        <dbReference type="ARBA" id="ARBA00022777"/>
    </source>
</evidence>
<dbReference type="PANTHER" id="PTHR30181">
    <property type="entry name" value="MANNITOL PERMEASE IIC COMPONENT"/>
    <property type="match status" value="1"/>
</dbReference>
<dbReference type="InterPro" id="IPR029503">
    <property type="entry name" value="PTS_EIIB_mannitol"/>
</dbReference>
<proteinExistence type="predicted"/>
<dbReference type="PROSITE" id="PS51104">
    <property type="entry name" value="PTS_EIIC_TYPE_2"/>
    <property type="match status" value="1"/>
</dbReference>
<organism evidence="20 21">
    <name type="scientific">Bacillus timonensis</name>
    <dbReference type="NCBI Taxonomy" id="1033734"/>
    <lineage>
        <taxon>Bacteria</taxon>
        <taxon>Bacillati</taxon>
        <taxon>Bacillota</taxon>
        <taxon>Bacilli</taxon>
        <taxon>Bacillales</taxon>
        <taxon>Bacillaceae</taxon>
        <taxon>Bacillus</taxon>
    </lineage>
</organism>
<dbReference type="EMBL" id="SLUB01000017">
    <property type="protein sequence ID" value="THE12444.1"/>
    <property type="molecule type" value="Genomic_DNA"/>
</dbReference>
<keyword evidence="10" id="KW-0808">Transferase</keyword>
<dbReference type="CDD" id="cd05567">
    <property type="entry name" value="PTS_IIB_mannitol"/>
    <property type="match status" value="1"/>
</dbReference>
<dbReference type="InterPro" id="IPR003352">
    <property type="entry name" value="PTS_EIIC"/>
</dbReference>
<feature type="transmembrane region" description="Helical" evidence="17">
    <location>
        <begin position="306"/>
        <end position="327"/>
    </location>
</feature>
<evidence type="ECO:0000313" key="20">
    <source>
        <dbReference type="EMBL" id="THE12444.1"/>
    </source>
</evidence>
<feature type="domain" description="PTS EIIC type-2" evidence="19">
    <location>
        <begin position="4"/>
        <end position="336"/>
    </location>
</feature>
<dbReference type="OrthoDB" id="9814222at2"/>
<keyword evidence="8" id="KW-0597">Phosphoprotein</keyword>
<keyword evidence="9" id="KW-0762">Sugar transport</keyword>
<evidence type="ECO:0000256" key="15">
    <source>
        <dbReference type="ARBA" id="ARBA00023136"/>
    </source>
</evidence>
<evidence type="ECO:0000256" key="14">
    <source>
        <dbReference type="ARBA" id="ARBA00022989"/>
    </source>
</evidence>
<dbReference type="Pfam" id="PF02378">
    <property type="entry name" value="PTS_EIIC"/>
    <property type="match status" value="1"/>
</dbReference>
<evidence type="ECO:0000256" key="1">
    <source>
        <dbReference type="ARBA" id="ARBA00001655"/>
    </source>
</evidence>
<protein>
    <recommendedName>
        <fullName evidence="5">PTS system mannitol-specific EIICB component</fullName>
        <ecNumber evidence="4">2.7.1.197</ecNumber>
    </recommendedName>
    <alternativeName>
        <fullName evidence="16">EIICB-Mtl</fullName>
    </alternativeName>
</protein>
<dbReference type="GO" id="GO:0090563">
    <property type="term" value="F:protein-phosphocysteine-sugar phosphotransferase activity"/>
    <property type="evidence" value="ECO:0007669"/>
    <property type="project" value="TreeGrafter"/>
</dbReference>
<evidence type="ECO:0000256" key="4">
    <source>
        <dbReference type="ARBA" id="ARBA00011909"/>
    </source>
</evidence>
<name>A0A4S3PSN6_9BACI</name>
<evidence type="ECO:0000256" key="2">
    <source>
        <dbReference type="ARBA" id="ARBA00002434"/>
    </source>
</evidence>
<keyword evidence="13" id="KW-0418">Kinase</keyword>
<evidence type="ECO:0000256" key="16">
    <source>
        <dbReference type="ARBA" id="ARBA00033349"/>
    </source>
</evidence>
<dbReference type="InterPro" id="IPR013011">
    <property type="entry name" value="PTS_EIIB_2"/>
</dbReference>
<evidence type="ECO:0000313" key="21">
    <source>
        <dbReference type="Proteomes" id="UP000306477"/>
    </source>
</evidence>
<keyword evidence="11" id="KW-0598">Phosphotransferase system</keyword>
<evidence type="ECO:0000259" key="19">
    <source>
        <dbReference type="PROSITE" id="PS51104"/>
    </source>
</evidence>
<dbReference type="SUPFAM" id="SSF52794">
    <property type="entry name" value="PTS system IIB component-like"/>
    <property type="match status" value="1"/>
</dbReference>
<comment type="function">
    <text evidence="2">The phosphoenolpyruvate-dependent sugar phosphotransferase system (sugar PTS), a major carbohydrate active transport system, catalyzes the phosphorylation of incoming sugar substrates concomitantly with their translocation across the cell membrane. The enzyme II CmtAB PTS system is involved in D-mannitol transport.</text>
</comment>
<keyword evidence="14 17" id="KW-1133">Transmembrane helix</keyword>
<evidence type="ECO:0000256" key="12">
    <source>
        <dbReference type="ARBA" id="ARBA00022692"/>
    </source>
</evidence>
<sequence>MKKLGQLLSAMVYQNISVIIAVGIIHGIFGIYGWWYNDRILLIVDPVYSTLLPVLLGYTGGRLIGGQRGAVVAAIVTYGLTLASSTPAILGAMIIGPLTGWMIKKVDHFIKKRLPGVGYELLIGNVLASIIAIILTIVCFLYVGQTLSMGVQWSTKLLEAVIYSGWLPLVSVIIEPAKVFFFNNIINFGILGPLGIQQAKELGKSIFFLLESNPGPGLGILLAYWLKTRNEQRDGAKIASAIHFFGGIHEVYFPYVLMKPQLIISLILGGMAGVLTFQIFDVGLVALPSPGSIFLFIGLAPKEDMFFILLGVVLSALISFLFSILLLKQISDSPTEEENRETIIEFYRLERDERLVKSKMMERTSQFPMKRKSEEVEETLKRVKKIEKVFFVCEAGMGSSAMGAAMLRRKLGQVNLVVDVGNSSIDEIPYDVDLVICHQKLLSTVQQAVPNKACYPLKSFTDMKGYDELINHLKDIIT</sequence>
<dbReference type="GO" id="GO:0009401">
    <property type="term" value="P:phosphoenolpyruvate-dependent sugar phosphotransferase system"/>
    <property type="evidence" value="ECO:0007669"/>
    <property type="project" value="UniProtKB-KW"/>
</dbReference>
<keyword evidence="21" id="KW-1185">Reference proteome</keyword>
<evidence type="ECO:0000256" key="3">
    <source>
        <dbReference type="ARBA" id="ARBA00004651"/>
    </source>
</evidence>
<feature type="transmembrane region" description="Helical" evidence="17">
    <location>
        <begin position="12"/>
        <end position="34"/>
    </location>
</feature>
<dbReference type="RefSeq" id="WP_136379721.1">
    <property type="nucleotide sequence ID" value="NZ_SLUB01000017.1"/>
</dbReference>
<accession>A0A4S3PSN6</accession>
<feature type="transmembrane region" description="Helical" evidence="17">
    <location>
        <begin position="70"/>
        <end position="103"/>
    </location>
</feature>
<feature type="domain" description="PTS EIIB type-2" evidence="18">
    <location>
        <begin position="387"/>
        <end position="478"/>
    </location>
</feature>
<comment type="catalytic activity">
    <reaction evidence="1">
        <text>D-mannitol(out) + N(pros)-phospho-L-histidyl-[protein] = D-mannitol 1-phosphate(in) + L-histidyl-[protein]</text>
        <dbReference type="Rhea" id="RHEA:33363"/>
        <dbReference type="Rhea" id="RHEA-COMP:9745"/>
        <dbReference type="Rhea" id="RHEA-COMP:9746"/>
        <dbReference type="ChEBI" id="CHEBI:16899"/>
        <dbReference type="ChEBI" id="CHEBI:29979"/>
        <dbReference type="ChEBI" id="CHEBI:61381"/>
        <dbReference type="ChEBI" id="CHEBI:64837"/>
        <dbReference type="EC" id="2.7.1.197"/>
    </reaction>
</comment>
<gene>
    <name evidence="20" type="ORF">E1I69_11310</name>
</gene>
<evidence type="ECO:0000256" key="17">
    <source>
        <dbReference type="SAM" id="Phobius"/>
    </source>
</evidence>
<feature type="transmembrane region" description="Helical" evidence="17">
    <location>
        <begin position="123"/>
        <end position="144"/>
    </location>
</feature>
<dbReference type="PROSITE" id="PS51099">
    <property type="entry name" value="PTS_EIIB_TYPE_2"/>
    <property type="match status" value="1"/>
</dbReference>
<dbReference type="InterPro" id="IPR036095">
    <property type="entry name" value="PTS_EIIB-like_sf"/>
</dbReference>
<feature type="transmembrane region" description="Helical" evidence="17">
    <location>
        <begin position="40"/>
        <end position="58"/>
    </location>
</feature>
<dbReference type="PANTHER" id="PTHR30181:SF3">
    <property type="entry name" value="MULTIPHOSPHORYL TRANSFER PROTEIN"/>
    <property type="match status" value="1"/>
</dbReference>
<evidence type="ECO:0000256" key="5">
    <source>
        <dbReference type="ARBA" id="ARBA00021825"/>
    </source>
</evidence>
<dbReference type="GO" id="GO:0005886">
    <property type="term" value="C:plasma membrane"/>
    <property type="evidence" value="ECO:0007669"/>
    <property type="project" value="UniProtKB-SubCell"/>
</dbReference>
<evidence type="ECO:0000256" key="7">
    <source>
        <dbReference type="ARBA" id="ARBA00022475"/>
    </source>
</evidence>
<dbReference type="EC" id="2.7.1.197" evidence="4"/>
<dbReference type="Proteomes" id="UP000306477">
    <property type="component" value="Unassembled WGS sequence"/>
</dbReference>
<dbReference type="GO" id="GO:0022872">
    <property type="term" value="F:protein-N(PI)-phosphohistidine-mannitol phosphotransferase system transmembrane transporter activity"/>
    <property type="evidence" value="ECO:0007669"/>
    <property type="project" value="InterPro"/>
</dbReference>
<evidence type="ECO:0000256" key="8">
    <source>
        <dbReference type="ARBA" id="ARBA00022553"/>
    </source>
</evidence>
<dbReference type="AlphaFoldDB" id="A0A4S3PSN6"/>
<evidence type="ECO:0000256" key="9">
    <source>
        <dbReference type="ARBA" id="ARBA00022597"/>
    </source>
</evidence>
<dbReference type="Gene3D" id="3.40.50.2300">
    <property type="match status" value="1"/>
</dbReference>
<evidence type="ECO:0000256" key="10">
    <source>
        <dbReference type="ARBA" id="ARBA00022679"/>
    </source>
</evidence>
<keyword evidence="7" id="KW-1003">Cell membrane</keyword>
<evidence type="ECO:0000256" key="11">
    <source>
        <dbReference type="ARBA" id="ARBA00022683"/>
    </source>
</evidence>
<reference evidence="20 21" key="1">
    <citation type="journal article" date="2019" name="Indoor Air">
        <title>Impacts of indoor surface finishes on bacterial viability.</title>
        <authorList>
            <person name="Hu J."/>
            <person name="Maamar S.B."/>
            <person name="Glawe A.J."/>
            <person name="Gottel N."/>
            <person name="Gilbert J.A."/>
            <person name="Hartmann E.M."/>
        </authorList>
    </citation>
    <scope>NUCLEOTIDE SEQUENCE [LARGE SCALE GENOMIC DNA]</scope>
    <source>
        <strain evidence="20 21">AF060A6</strain>
    </source>
</reference>
<keyword evidence="15 17" id="KW-0472">Membrane</keyword>
<keyword evidence="6" id="KW-0813">Transport</keyword>
<feature type="transmembrane region" description="Helical" evidence="17">
    <location>
        <begin position="262"/>
        <end position="286"/>
    </location>
</feature>
<comment type="caution">
    <text evidence="20">The sequence shown here is derived from an EMBL/GenBank/DDBJ whole genome shotgun (WGS) entry which is preliminary data.</text>
</comment>
<dbReference type="InterPro" id="IPR050893">
    <property type="entry name" value="Sugar_PTS"/>
</dbReference>
<dbReference type="GO" id="GO:0016301">
    <property type="term" value="F:kinase activity"/>
    <property type="evidence" value="ECO:0007669"/>
    <property type="project" value="UniProtKB-KW"/>
</dbReference>
<dbReference type="Pfam" id="PF02302">
    <property type="entry name" value="PTS_IIB"/>
    <property type="match status" value="1"/>
</dbReference>
<dbReference type="InterPro" id="IPR003501">
    <property type="entry name" value="PTS_EIIB_2/3"/>
</dbReference>
<comment type="subcellular location">
    <subcellularLocation>
        <location evidence="3">Cell membrane</location>
        <topology evidence="3">Multi-pass membrane protein</topology>
    </subcellularLocation>
</comment>
<keyword evidence="12 17" id="KW-0812">Transmembrane</keyword>
<evidence type="ECO:0000259" key="18">
    <source>
        <dbReference type="PROSITE" id="PS51099"/>
    </source>
</evidence>
<dbReference type="InterPro" id="IPR013014">
    <property type="entry name" value="PTS_EIIC_2"/>
</dbReference>